<comment type="caution">
    <text evidence="3">The sequence shown here is derived from an EMBL/GenBank/DDBJ whole genome shotgun (WGS) entry which is preliminary data.</text>
</comment>
<sequence>MVSGIENFIKAELNNEIAKINAFLCGLINGFISLVQTIIMLLAMVVEKFPIFEIEKSSPLELAKHQEELEFIEDFVDLFAKNSKEFFESVKNLFSDGKIWKEISEFSDMLKKKFIQIKDLNEYFWAYSIGGVALELILDALIAYFTGGSSLVAEASAKISRLTAKAEQLGAKVINFGKGLGKKVANSAKDLYKWLEKEFLELVEAIKSGNFVHYLKKKFYELINDLEGLRKLAYRRWLNKFDKGFFNHLEGEFNTNLLERIQPSGFKYLDEFLVSQGGHRGSGILNGSIDVEKILDPEGIYSMTQLADDVPFKAKISIKYKDGYLVKNAESSMFPKNWDVKRIQEEIAYVYENTVAKGLNKKIKAPTDLFDKYEGSTSVGFKIRIEVDNTGKIMNAYPII</sequence>
<keyword evidence="1" id="KW-0812">Transmembrane</keyword>
<dbReference type="Proteomes" id="UP000552615">
    <property type="component" value="Unassembled WGS sequence"/>
</dbReference>
<gene>
    <name evidence="3" type="ORF">HHL20_00730</name>
</gene>
<evidence type="ECO:0000259" key="2">
    <source>
        <dbReference type="Pfam" id="PF14436"/>
    </source>
</evidence>
<keyword evidence="4" id="KW-1185">Reference proteome</keyword>
<evidence type="ECO:0000313" key="3">
    <source>
        <dbReference type="EMBL" id="NML55859.1"/>
    </source>
</evidence>
<keyword evidence="1" id="KW-0472">Membrane</keyword>
<dbReference type="GO" id="GO:0004519">
    <property type="term" value="F:endonuclease activity"/>
    <property type="evidence" value="ECO:0007669"/>
    <property type="project" value="InterPro"/>
</dbReference>
<feature type="domain" description="Bacterial EndoU nuclease" evidence="2">
    <location>
        <begin position="246"/>
        <end position="399"/>
    </location>
</feature>
<organism evidence="3 4">
    <name type="scientific">Chryseobacterium cheonjiense</name>
    <dbReference type="NCBI Taxonomy" id="2728845"/>
    <lineage>
        <taxon>Bacteria</taxon>
        <taxon>Pseudomonadati</taxon>
        <taxon>Bacteroidota</taxon>
        <taxon>Flavobacteriia</taxon>
        <taxon>Flavobacteriales</taxon>
        <taxon>Weeksellaceae</taxon>
        <taxon>Chryseobacterium group</taxon>
        <taxon>Chryseobacterium</taxon>
    </lineage>
</organism>
<keyword evidence="1" id="KW-1133">Transmembrane helix</keyword>
<dbReference type="Pfam" id="PF14436">
    <property type="entry name" value="EndoU_bacteria"/>
    <property type="match status" value="1"/>
</dbReference>
<protein>
    <submittedName>
        <fullName evidence="3">EndoU domain-containing protein</fullName>
    </submittedName>
</protein>
<evidence type="ECO:0000256" key="1">
    <source>
        <dbReference type="SAM" id="Phobius"/>
    </source>
</evidence>
<dbReference type="EMBL" id="JABBGF010000001">
    <property type="protein sequence ID" value="NML55859.1"/>
    <property type="molecule type" value="Genomic_DNA"/>
</dbReference>
<feature type="transmembrane region" description="Helical" evidence="1">
    <location>
        <begin position="20"/>
        <end position="46"/>
    </location>
</feature>
<dbReference type="InterPro" id="IPR029501">
    <property type="entry name" value="EndoU_bac"/>
</dbReference>
<dbReference type="RefSeq" id="WP_169229304.1">
    <property type="nucleotide sequence ID" value="NZ_JABBGF010000001.1"/>
</dbReference>
<evidence type="ECO:0000313" key="4">
    <source>
        <dbReference type="Proteomes" id="UP000552615"/>
    </source>
</evidence>
<proteinExistence type="predicted"/>
<reference evidence="3 4" key="1">
    <citation type="submission" date="2020-04" db="EMBL/GenBank/DDBJ databases">
        <title>Chryseobacterium sp. RJ-7-14 sp. nov., isolated from Jeju soil.</title>
        <authorList>
            <person name="Dahal R.H."/>
            <person name="Chaudhary D.K."/>
        </authorList>
    </citation>
    <scope>NUCLEOTIDE SEQUENCE [LARGE SCALE GENOMIC DNA]</scope>
    <source>
        <strain evidence="3 4">RJ-7-14</strain>
    </source>
</reference>
<dbReference type="AlphaFoldDB" id="A0A7Y0A384"/>
<accession>A0A7Y0A384</accession>
<name>A0A7Y0A384_9FLAO</name>